<keyword evidence="7" id="KW-0597">Phosphoprotein</keyword>
<dbReference type="AlphaFoldDB" id="A0A6I8VPW9"/>
<evidence type="ECO:0000256" key="8">
    <source>
        <dbReference type="ARBA" id="ARBA00022701"/>
    </source>
</evidence>
<proteinExistence type="inferred from homology"/>
<evidence type="ECO:0000256" key="3">
    <source>
        <dbReference type="ARBA" id="ARBA00004186"/>
    </source>
</evidence>
<dbReference type="PANTHER" id="PTHR34930">
    <property type="entry name" value="GEO05313P1"/>
    <property type="match status" value="1"/>
</dbReference>
<evidence type="ECO:0000256" key="11">
    <source>
        <dbReference type="SAM" id="MobiDB-lite"/>
    </source>
</evidence>
<keyword evidence="8" id="KW-0493">Microtubule</keyword>
<dbReference type="InterPro" id="IPR033335">
    <property type="entry name" value="JUPITER"/>
</dbReference>
<comment type="similarity">
    <text evidence="4">Belongs to the MAP Jupiter family.</text>
</comment>
<dbReference type="GO" id="GO:0005819">
    <property type="term" value="C:spindle"/>
    <property type="evidence" value="ECO:0007669"/>
    <property type="project" value="UniProtKB-SubCell"/>
</dbReference>
<reference evidence="13" key="2">
    <citation type="submission" date="2025-08" db="UniProtKB">
        <authorList>
            <consortium name="RefSeq"/>
        </authorList>
    </citation>
    <scope>IDENTIFICATION</scope>
    <source>
        <strain evidence="13">MV-25-SWS-2005</strain>
        <tissue evidence="13">Whole body</tissue>
    </source>
</reference>
<dbReference type="GO" id="GO:0005874">
    <property type="term" value="C:microtubule"/>
    <property type="evidence" value="ECO:0007669"/>
    <property type="project" value="UniProtKB-KW"/>
</dbReference>
<reference evidence="12" key="1">
    <citation type="submission" date="2024-06" db="UniProtKB">
        <authorList>
            <consortium name="RefSeq"/>
        </authorList>
    </citation>
    <scope>NUCLEOTIDE SEQUENCE [LARGE SCALE GENOMIC DNA]</scope>
    <source>
        <strain evidence="12">MV2-25</strain>
    </source>
</reference>
<keyword evidence="9" id="KW-0206">Cytoskeleton</keyword>
<evidence type="ECO:0000256" key="4">
    <source>
        <dbReference type="ARBA" id="ARBA00005344"/>
    </source>
</evidence>
<sequence length="223" mass="23403">MAAYAAFKHVELYNVGKAKKRVLRPPGGGSSDIFGSDMPQTPRNVKNRMVSNIFSVEKDNSVKNTGDNPRRGQKPVDSHSRLFGEPMRPITPGKNHMKSSIPFGQNTETAAAAQKLLTNGSSNANTTNGHQYNGKSGSVSSASSSVSSSTENLKMNSGSRSVYIRNMSKGNPVTGEGYRAGGTDYIKAAGSTNSGSVGNGDNGGNSVVNKNRVPPGGYSSGLW</sequence>
<evidence type="ECO:0000313" key="12">
    <source>
        <dbReference type="Proteomes" id="UP000001819"/>
    </source>
</evidence>
<dbReference type="RefSeq" id="XP_033232794.1">
    <property type="nucleotide sequence ID" value="XM_033376903.1"/>
</dbReference>
<feature type="compositionally biased region" description="Low complexity" evidence="11">
    <location>
        <begin position="136"/>
        <end position="149"/>
    </location>
</feature>
<evidence type="ECO:0000313" key="13">
    <source>
        <dbReference type="RefSeq" id="XP_033232794.1"/>
    </source>
</evidence>
<feature type="region of interest" description="Disordered" evidence="11">
    <location>
        <begin position="57"/>
        <end position="102"/>
    </location>
</feature>
<dbReference type="Proteomes" id="UP000001819">
    <property type="component" value="Chromosome 2"/>
</dbReference>
<feature type="compositionally biased region" description="Low complexity" evidence="11">
    <location>
        <begin position="119"/>
        <end position="129"/>
    </location>
</feature>
<feature type="region of interest" description="Disordered" evidence="11">
    <location>
        <begin position="119"/>
        <end position="157"/>
    </location>
</feature>
<dbReference type="Pfam" id="PF17054">
    <property type="entry name" value="JUPITER"/>
    <property type="match status" value="1"/>
</dbReference>
<comment type="function">
    <text evidence="1">Binds to all microtubule populations.</text>
</comment>
<feature type="compositionally biased region" description="Basic and acidic residues" evidence="11">
    <location>
        <begin position="68"/>
        <end position="82"/>
    </location>
</feature>
<organism evidence="12 13">
    <name type="scientific">Drosophila pseudoobscura pseudoobscura</name>
    <name type="common">Fruit fly</name>
    <dbReference type="NCBI Taxonomy" id="46245"/>
    <lineage>
        <taxon>Eukaryota</taxon>
        <taxon>Metazoa</taxon>
        <taxon>Ecdysozoa</taxon>
        <taxon>Arthropoda</taxon>
        <taxon>Hexapoda</taxon>
        <taxon>Insecta</taxon>
        <taxon>Pterygota</taxon>
        <taxon>Neoptera</taxon>
        <taxon>Endopterygota</taxon>
        <taxon>Diptera</taxon>
        <taxon>Brachycera</taxon>
        <taxon>Muscomorpha</taxon>
        <taxon>Ephydroidea</taxon>
        <taxon>Drosophilidae</taxon>
        <taxon>Drosophila</taxon>
        <taxon>Sophophora</taxon>
    </lineage>
</organism>
<dbReference type="ExpressionAtlas" id="A0A6I8VPW9">
    <property type="expression patterns" value="baseline"/>
</dbReference>
<evidence type="ECO:0000256" key="2">
    <source>
        <dbReference type="ARBA" id="ARBA00004123"/>
    </source>
</evidence>
<evidence type="ECO:0000256" key="9">
    <source>
        <dbReference type="ARBA" id="ARBA00023212"/>
    </source>
</evidence>
<evidence type="ECO:0000256" key="6">
    <source>
        <dbReference type="ARBA" id="ARBA00022490"/>
    </source>
</evidence>
<gene>
    <name evidence="13" type="primary">Jupiter</name>
</gene>
<accession>A0A6I8VPW9</accession>
<evidence type="ECO:0000256" key="10">
    <source>
        <dbReference type="ARBA" id="ARBA00023242"/>
    </source>
</evidence>
<evidence type="ECO:0000256" key="5">
    <source>
        <dbReference type="ARBA" id="ARBA00021471"/>
    </source>
</evidence>
<evidence type="ECO:0000256" key="7">
    <source>
        <dbReference type="ARBA" id="ARBA00022553"/>
    </source>
</evidence>
<keyword evidence="12" id="KW-1185">Reference proteome</keyword>
<protein>
    <recommendedName>
        <fullName evidence="5">Microtubule-associated protein Jupiter</fullName>
    </recommendedName>
</protein>
<feature type="region of interest" description="Disordered" evidence="11">
    <location>
        <begin position="23"/>
        <end position="44"/>
    </location>
</feature>
<feature type="region of interest" description="Disordered" evidence="11">
    <location>
        <begin position="187"/>
        <end position="223"/>
    </location>
</feature>
<keyword evidence="10" id="KW-0539">Nucleus</keyword>
<keyword evidence="6" id="KW-0963">Cytoplasm</keyword>
<dbReference type="GO" id="GO:0005634">
    <property type="term" value="C:nucleus"/>
    <property type="evidence" value="ECO:0007669"/>
    <property type="project" value="UniProtKB-SubCell"/>
</dbReference>
<evidence type="ECO:0000256" key="1">
    <source>
        <dbReference type="ARBA" id="ARBA00003805"/>
    </source>
</evidence>
<dbReference type="PANTHER" id="PTHR34930:SF2">
    <property type="entry name" value="MICROTUBULE-ASSOCIATED PROTEIN JUPITER"/>
    <property type="match status" value="1"/>
</dbReference>
<name>A0A6I8VPW9_DROPS</name>
<comment type="subcellular location">
    <subcellularLocation>
        <location evidence="3">Cytoplasm</location>
        <location evidence="3">Cytoskeleton</location>
        <location evidence="3">Spindle</location>
    </subcellularLocation>
    <subcellularLocation>
        <location evidence="2">Nucleus</location>
    </subcellularLocation>
</comment>